<keyword evidence="2" id="KW-0175">Coiled coil</keyword>
<proteinExistence type="predicted"/>
<dbReference type="InterPro" id="IPR057309">
    <property type="entry name" value="PcsB_CC"/>
</dbReference>
<keyword evidence="6" id="KW-1185">Reference proteome</keyword>
<dbReference type="InterPro" id="IPR011055">
    <property type="entry name" value="Dup_hybrid_motif"/>
</dbReference>
<dbReference type="Pfam" id="PF24568">
    <property type="entry name" value="CC_PcsB"/>
    <property type="match status" value="1"/>
</dbReference>
<evidence type="ECO:0000313" key="5">
    <source>
        <dbReference type="EMBL" id="TLS36128.1"/>
    </source>
</evidence>
<evidence type="ECO:0000259" key="3">
    <source>
        <dbReference type="Pfam" id="PF01551"/>
    </source>
</evidence>
<keyword evidence="1" id="KW-0732">Signal</keyword>
<evidence type="ECO:0000256" key="2">
    <source>
        <dbReference type="SAM" id="Coils"/>
    </source>
</evidence>
<name>A0A5R9F3G7_9BACL</name>
<dbReference type="EMBL" id="SWLG01000013">
    <property type="protein sequence ID" value="TLS36128.1"/>
    <property type="molecule type" value="Genomic_DNA"/>
</dbReference>
<evidence type="ECO:0000313" key="6">
    <source>
        <dbReference type="Proteomes" id="UP000308230"/>
    </source>
</evidence>
<protein>
    <submittedName>
        <fullName evidence="5">Peptidase M23</fullName>
    </submittedName>
</protein>
<dbReference type="SUPFAM" id="SSF51261">
    <property type="entry name" value="Duplicated hybrid motif"/>
    <property type="match status" value="1"/>
</dbReference>
<dbReference type="Pfam" id="PF01551">
    <property type="entry name" value="Peptidase_M23"/>
    <property type="match status" value="1"/>
</dbReference>
<evidence type="ECO:0000259" key="4">
    <source>
        <dbReference type="Pfam" id="PF24568"/>
    </source>
</evidence>
<dbReference type="InterPro" id="IPR016047">
    <property type="entry name" value="M23ase_b-sheet_dom"/>
</dbReference>
<dbReference type="GO" id="GO:0004222">
    <property type="term" value="F:metalloendopeptidase activity"/>
    <property type="evidence" value="ECO:0007669"/>
    <property type="project" value="TreeGrafter"/>
</dbReference>
<feature type="coiled-coil region" evidence="2">
    <location>
        <begin position="164"/>
        <end position="222"/>
    </location>
</feature>
<feature type="domain" description="Peptidoglycan hydrolase PcsB coiled-coil" evidence="4">
    <location>
        <begin position="103"/>
        <end position="177"/>
    </location>
</feature>
<comment type="caution">
    <text evidence="5">The sequence shown here is derived from an EMBL/GenBank/DDBJ whole genome shotgun (WGS) entry which is preliminary data.</text>
</comment>
<dbReference type="Gene3D" id="2.70.70.10">
    <property type="entry name" value="Glucose Permease (Domain IIA)"/>
    <property type="match status" value="1"/>
</dbReference>
<dbReference type="PANTHER" id="PTHR21666">
    <property type="entry name" value="PEPTIDASE-RELATED"/>
    <property type="match status" value="1"/>
</dbReference>
<dbReference type="InterPro" id="IPR050570">
    <property type="entry name" value="Cell_wall_metabolism_enzyme"/>
</dbReference>
<dbReference type="AlphaFoldDB" id="A0A5R9F3G7"/>
<evidence type="ECO:0000256" key="1">
    <source>
        <dbReference type="ARBA" id="ARBA00022729"/>
    </source>
</evidence>
<reference evidence="5 6" key="1">
    <citation type="submission" date="2019-04" db="EMBL/GenBank/DDBJ databases">
        <title>Bacillus caeni sp. nov., a bacterium isolated from mangrove sediment.</title>
        <authorList>
            <person name="Huang H."/>
            <person name="Mo K."/>
            <person name="Hu Y."/>
        </authorList>
    </citation>
    <scope>NUCLEOTIDE SEQUENCE [LARGE SCALE GENOMIC DNA]</scope>
    <source>
        <strain evidence="5 6">HB172195</strain>
    </source>
</reference>
<dbReference type="Proteomes" id="UP000308230">
    <property type="component" value="Unassembled WGS sequence"/>
</dbReference>
<accession>A0A5R9F3G7</accession>
<dbReference type="Gene3D" id="6.10.250.3150">
    <property type="match status" value="1"/>
</dbReference>
<feature type="coiled-coil region" evidence="2">
    <location>
        <begin position="47"/>
        <end position="116"/>
    </location>
</feature>
<gene>
    <name evidence="5" type="ORF">FCL54_17240</name>
</gene>
<organism evidence="5 6">
    <name type="scientific">Exobacillus caeni</name>
    <dbReference type="NCBI Taxonomy" id="2574798"/>
    <lineage>
        <taxon>Bacteria</taxon>
        <taxon>Bacillati</taxon>
        <taxon>Bacillota</taxon>
        <taxon>Bacilli</taxon>
        <taxon>Bacillales</taxon>
        <taxon>Guptibacillaceae</taxon>
        <taxon>Exobacillus</taxon>
    </lineage>
</organism>
<dbReference type="PANTHER" id="PTHR21666:SF270">
    <property type="entry name" value="MUREIN HYDROLASE ACTIVATOR ENVC"/>
    <property type="match status" value="1"/>
</dbReference>
<feature type="domain" description="M23ase beta-sheet core" evidence="3">
    <location>
        <begin position="272"/>
        <end position="369"/>
    </location>
</feature>
<dbReference type="OrthoDB" id="9805070at2"/>
<dbReference type="CDD" id="cd12797">
    <property type="entry name" value="M23_peptidase"/>
    <property type="match status" value="1"/>
</dbReference>
<sequence length="380" mass="43090">MIKNASFSNQQKMTGGIPVLFRKKILLYIIILGLVIFMPANLETANASATQDKMNELKSKEQKLEKEIRQIDHKISENDQEIFKKETEVKDAKEDIEKLKKEIAVIQKRIEERDKLLKERVRYMYQSGGPVDFIEVLLGAQDFGDFVERISALNSIAEQDKTILEEHMSDKEELEMKKTEVANELEEVETNLEELKKLQKELDNQIENKKKLLKDVNMEEDELHMELETDISTEQNTAIETEKKRPSRGNGSFIYPAAGRVSSNFGDRSLGNHFGIDIAKSGTVPVHAAASGTVAKSYYSSSYGNVVFITHNIKGQTYTTVYAHMRSRMVSTGQSVSQGQRIGTMGNTGRSFGQHLHFELHKGQWNNSKSNAVNPIPYLK</sequence>